<evidence type="ECO:0000313" key="7">
    <source>
        <dbReference type="EMBL" id="UTO55257.1"/>
    </source>
</evidence>
<dbReference type="SMART" id="SM00934">
    <property type="entry name" value="OMPdecase"/>
    <property type="match status" value="1"/>
</dbReference>
<dbReference type="EMBL" id="CP089285">
    <property type="protein sequence ID" value="UTO56178.1"/>
    <property type="molecule type" value="Genomic_DNA"/>
</dbReference>
<name>A0A9Q9BRV9_9RICK</name>
<proteinExistence type="inferred from homology"/>
<dbReference type="InterPro" id="IPR018089">
    <property type="entry name" value="OMPdecase_AS"/>
</dbReference>
<comment type="similarity">
    <text evidence="5">Belongs to the OMP decarboxylase family.</text>
</comment>
<keyword evidence="5" id="KW-0210">Decarboxylase</keyword>
<feature type="binding site" evidence="4">
    <location>
        <position position="33"/>
    </location>
    <ligand>
        <name>substrate</name>
    </ligand>
</feature>
<dbReference type="GO" id="GO:0044205">
    <property type="term" value="P:'de novo' UMP biosynthetic process"/>
    <property type="evidence" value="ECO:0007669"/>
    <property type="project" value="InterPro"/>
</dbReference>
<feature type="binding site" evidence="4">
    <location>
        <position position="206"/>
    </location>
    <ligand>
        <name>substrate</name>
    </ligand>
</feature>
<feature type="binding site" evidence="4">
    <location>
        <position position="11"/>
    </location>
    <ligand>
        <name>substrate</name>
    </ligand>
</feature>
<keyword evidence="10" id="KW-1185">Reference proteome</keyword>
<dbReference type="PROSITE" id="PS00156">
    <property type="entry name" value="OMPDECASE"/>
    <property type="match status" value="1"/>
</dbReference>
<evidence type="ECO:0000256" key="1">
    <source>
        <dbReference type="ARBA" id="ARBA00002356"/>
    </source>
</evidence>
<evidence type="ECO:0000256" key="2">
    <source>
        <dbReference type="ARBA" id="ARBA00021923"/>
    </source>
</evidence>
<reference evidence="7" key="1">
    <citation type="journal article" date="2022" name="Microorganisms">
        <title>Assembly and Comparison of Ca. Neoehrlichia mikurensis Genomes.</title>
        <authorList>
            <person name="Azagi T."/>
            <person name="Dirks R.P."/>
            <person name="Yebra-Pimentel E.S."/>
            <person name="Schaap P.J."/>
            <person name="Koehorst J.J."/>
            <person name="Esser H.J."/>
            <person name="Sprong H."/>
        </authorList>
    </citation>
    <scope>NUCLEOTIDE SEQUENCE</scope>
    <source>
        <strain evidence="8">18-2804</strain>
        <strain evidence="7">18-2837</strain>
    </source>
</reference>
<evidence type="ECO:0000313" key="9">
    <source>
        <dbReference type="Proteomes" id="UP001059822"/>
    </source>
</evidence>
<dbReference type="PANTHER" id="PTHR32119">
    <property type="entry name" value="OROTIDINE 5'-PHOSPHATE DECARBOXYLASE"/>
    <property type="match status" value="1"/>
</dbReference>
<evidence type="ECO:0000313" key="10">
    <source>
        <dbReference type="Proteomes" id="UP001059985"/>
    </source>
</evidence>
<dbReference type="EC" id="4.1.1.23" evidence="5"/>
<feature type="active site" description="For OMPdecase activity" evidence="3">
    <location>
        <position position="60"/>
    </location>
</feature>
<evidence type="ECO:0000256" key="5">
    <source>
        <dbReference type="RuleBase" id="RU000512"/>
    </source>
</evidence>
<feature type="binding site" evidence="4">
    <location>
        <position position="177"/>
    </location>
    <ligand>
        <name>substrate</name>
    </ligand>
</feature>
<feature type="active site" description="For OMPdecase activity" evidence="3">
    <location>
        <position position="65"/>
    </location>
</feature>
<protein>
    <recommendedName>
        <fullName evidence="2 5">Orotidine 5'-phosphate decarboxylase</fullName>
        <ecNumber evidence="5">4.1.1.23</ecNumber>
    </recommendedName>
</protein>
<dbReference type="CDD" id="cd04725">
    <property type="entry name" value="OMP_decarboxylase_like"/>
    <property type="match status" value="1"/>
</dbReference>
<comment type="function">
    <text evidence="1">Catalyzes the decarboxylation of orotidine 5'-monophosphate (OMP) to uridine 5'-monophosphate (UMP).</text>
</comment>
<feature type="binding site" evidence="4">
    <location>
        <position position="205"/>
    </location>
    <ligand>
        <name>substrate</name>
    </ligand>
</feature>
<evidence type="ECO:0000313" key="8">
    <source>
        <dbReference type="EMBL" id="UTO56178.1"/>
    </source>
</evidence>
<comment type="pathway">
    <text evidence="5">Pyrimidine metabolism; UMP biosynthesis via de novo pathway; UMP from orotate: step 2/2.</text>
</comment>
<dbReference type="GO" id="GO:0006207">
    <property type="term" value="P:'de novo' pyrimidine nucleobase biosynthetic process"/>
    <property type="evidence" value="ECO:0007669"/>
    <property type="project" value="InterPro"/>
</dbReference>
<evidence type="ECO:0000256" key="3">
    <source>
        <dbReference type="PIRSR" id="PIRSR614732-1"/>
    </source>
</evidence>
<dbReference type="PANTHER" id="PTHR32119:SF2">
    <property type="entry name" value="OROTIDINE 5'-PHOSPHATE DECARBOXYLASE"/>
    <property type="match status" value="1"/>
</dbReference>
<sequence length="227" mass="25024">MLDNPIICALDTANIDNAIQLAKLIKGKVSMIKLGLEFFTAHGILGVKVMSQLDIPIFLDLKLHDIPNTVARAISIIKDLNIKMMTIHISGGKEMILRAMDVLLDSTILLVGVTVLTSIDNNDLRDVGIYQDTSVYVDSLVKLAVNSGLKGIVCSAYEVKEIRNKYCDLKLIVPGIRIMYNDSDQKRISDPKTVILDGANYLVIGRPITQSHDPICTIENILSNIYS</sequence>
<dbReference type="GO" id="GO:0004590">
    <property type="term" value="F:orotidine-5'-phosphate decarboxylase activity"/>
    <property type="evidence" value="ECO:0007669"/>
    <property type="project" value="UniProtKB-EC"/>
</dbReference>
<dbReference type="EMBL" id="CP089286">
    <property type="protein sequence ID" value="UTO55257.1"/>
    <property type="molecule type" value="Genomic_DNA"/>
</dbReference>
<evidence type="ECO:0000259" key="6">
    <source>
        <dbReference type="SMART" id="SM00934"/>
    </source>
</evidence>
<evidence type="ECO:0000256" key="4">
    <source>
        <dbReference type="PIRSR" id="PIRSR614732-2"/>
    </source>
</evidence>
<dbReference type="InterPro" id="IPR014732">
    <property type="entry name" value="OMPdecase"/>
</dbReference>
<comment type="catalytic activity">
    <reaction evidence="5">
        <text>orotidine 5'-phosphate + H(+) = UMP + CO2</text>
        <dbReference type="Rhea" id="RHEA:11596"/>
        <dbReference type="ChEBI" id="CHEBI:15378"/>
        <dbReference type="ChEBI" id="CHEBI:16526"/>
        <dbReference type="ChEBI" id="CHEBI:57538"/>
        <dbReference type="ChEBI" id="CHEBI:57865"/>
        <dbReference type="EC" id="4.1.1.23"/>
    </reaction>
</comment>
<keyword evidence="5 7" id="KW-0456">Lyase</keyword>
<dbReference type="NCBIfam" id="NF001273">
    <property type="entry name" value="PRK00230.1"/>
    <property type="match status" value="1"/>
</dbReference>
<dbReference type="InterPro" id="IPR001754">
    <property type="entry name" value="OMPdeCOase_dom"/>
</dbReference>
<feature type="domain" description="Orotidine 5'-phosphate decarboxylase" evidence="6">
    <location>
        <begin position="5"/>
        <end position="221"/>
    </location>
</feature>
<dbReference type="GO" id="GO:0005829">
    <property type="term" value="C:cytosol"/>
    <property type="evidence" value="ECO:0007669"/>
    <property type="project" value="TreeGrafter"/>
</dbReference>
<dbReference type="AlphaFoldDB" id="A0A9Q9BRV9"/>
<dbReference type="NCBIfam" id="TIGR01740">
    <property type="entry name" value="pyrF"/>
    <property type="match status" value="1"/>
</dbReference>
<feature type="binding site" evidence="4">
    <location>
        <position position="185"/>
    </location>
    <ligand>
        <name>substrate</name>
    </ligand>
</feature>
<feature type="active site" description="For OMPdecase activity" evidence="3">
    <location>
        <position position="62"/>
    </location>
</feature>
<feature type="binding site" evidence="4">
    <location>
        <position position="117"/>
    </location>
    <ligand>
        <name>substrate</name>
    </ligand>
</feature>
<dbReference type="Proteomes" id="UP001059822">
    <property type="component" value="Chromosome"/>
</dbReference>
<organism evidence="7 9">
    <name type="scientific">Neoehrlichia mikurensis</name>
    <dbReference type="NCBI Taxonomy" id="89586"/>
    <lineage>
        <taxon>Bacteria</taxon>
        <taxon>Pseudomonadati</taxon>
        <taxon>Pseudomonadota</taxon>
        <taxon>Alphaproteobacteria</taxon>
        <taxon>Rickettsiales</taxon>
        <taxon>Anaplasmataceae</taxon>
        <taxon>Candidatus Neoehrlichia</taxon>
    </lineage>
</organism>
<dbReference type="Proteomes" id="UP001059985">
    <property type="component" value="Chromosome"/>
</dbReference>
<gene>
    <name evidence="7" type="primary">pyrF</name>
    <name evidence="8" type="ORF">LUA81_03600</name>
    <name evidence="7" type="ORF">LUA82_03635</name>
</gene>
<dbReference type="Pfam" id="PF00215">
    <property type="entry name" value="OMPdecase"/>
    <property type="match status" value="1"/>
</dbReference>
<accession>A0A9Q9BRV9</accession>
<keyword evidence="5" id="KW-0665">Pyrimidine biosynthesis</keyword>
<dbReference type="RefSeq" id="WP_218213911.1">
    <property type="nucleotide sequence ID" value="NZ_CP060793.1"/>
</dbReference>